<proteinExistence type="predicted"/>
<evidence type="ECO:0000313" key="1">
    <source>
        <dbReference type="EMBL" id="SDD06593.1"/>
    </source>
</evidence>
<dbReference type="GO" id="GO:0005524">
    <property type="term" value="F:ATP binding"/>
    <property type="evidence" value="ECO:0007669"/>
    <property type="project" value="UniProtKB-KW"/>
</dbReference>
<reference evidence="1 2" key="1">
    <citation type="submission" date="2016-10" db="EMBL/GenBank/DDBJ databases">
        <authorList>
            <person name="de Groot N.N."/>
        </authorList>
    </citation>
    <scope>NUCLEOTIDE SEQUENCE [LARGE SCALE GENOMIC DNA]</scope>
    <source>
        <strain evidence="1 2">CPCC 100156</strain>
    </source>
</reference>
<organism evidence="1 2">
    <name type="scientific">Belnapia rosea</name>
    <dbReference type="NCBI Taxonomy" id="938405"/>
    <lineage>
        <taxon>Bacteria</taxon>
        <taxon>Pseudomonadati</taxon>
        <taxon>Pseudomonadota</taxon>
        <taxon>Alphaproteobacteria</taxon>
        <taxon>Acetobacterales</taxon>
        <taxon>Roseomonadaceae</taxon>
        <taxon>Belnapia</taxon>
    </lineage>
</organism>
<evidence type="ECO:0000313" key="2">
    <source>
        <dbReference type="Proteomes" id="UP000198925"/>
    </source>
</evidence>
<keyword evidence="2" id="KW-1185">Reference proteome</keyword>
<protein>
    <submittedName>
        <fullName evidence="1">Type I restriction enzyme R protein N terminus (HSDR_N)</fullName>
    </submittedName>
</protein>
<dbReference type="GO" id="GO:0009035">
    <property type="term" value="F:type I site-specific deoxyribonuclease activity"/>
    <property type="evidence" value="ECO:0007669"/>
    <property type="project" value="UniProtKB-EC"/>
</dbReference>
<gene>
    <name evidence="1" type="ORF">SAMN04487779_100490</name>
</gene>
<name>A0A1G6RQ98_9PROT</name>
<dbReference type="Gene3D" id="3.90.1570.30">
    <property type="match status" value="1"/>
</dbReference>
<dbReference type="EMBL" id="FMZX01000004">
    <property type="protein sequence ID" value="SDD06593.1"/>
    <property type="molecule type" value="Genomic_DNA"/>
</dbReference>
<accession>A0A1G6RQ98</accession>
<dbReference type="AlphaFoldDB" id="A0A1G6RQ98"/>
<dbReference type="Proteomes" id="UP000198925">
    <property type="component" value="Unassembled WGS sequence"/>
</dbReference>
<dbReference type="GO" id="GO:0003677">
    <property type="term" value="F:DNA binding"/>
    <property type="evidence" value="ECO:0007669"/>
    <property type="project" value="UniProtKB-KW"/>
</dbReference>
<sequence length="397" mass="43564">MTSGSHPGTLINTWASAHATTPPELIGFMSSASPYSSSAGAGLAVSALRQIADRIPGLRQQGARISEQDTKRVLITPAVQALGWDILDIEEVRNEYRHNAGHNPVDYALFLNRSPVLFVEAKPLAQSLDDTRWMLQTLSYAHGAGVDWCALTNGVEWRIYKVLAQGEADRKLFATVTIDGPEGLDEAARVLGLLSRDNMRSRAIDDLWQAWHVDRQVKEVLEQVLEDEAFAGLIRKRAVNLSLAEIRKSLRRAKIAVSYPNIFAGIVPRPQVSAQAPEKVPQTERRAPEHVEGVATGLANGAASAAPRRRLQSTDDLVALGRLPVGTTLIIRGREGSAAKVLDGRTVEFKGQRLSFNEWGQRITGWPSIRIYTMACLPDGRTLDQLRDQSEPNSQTS</sequence>
<dbReference type="GO" id="GO:0009307">
    <property type="term" value="P:DNA restriction-modification system"/>
    <property type="evidence" value="ECO:0007669"/>
    <property type="project" value="UniProtKB-KW"/>
</dbReference>